<evidence type="ECO:0000313" key="2">
    <source>
        <dbReference type="EMBL" id="PAQ00613.1"/>
    </source>
</evidence>
<protein>
    <submittedName>
        <fullName evidence="2">LuxR family transcriptional regulator</fullName>
    </submittedName>
</protein>
<dbReference type="EMBL" id="NPKI01000025">
    <property type="protein sequence ID" value="PAQ00613.1"/>
    <property type="molecule type" value="Genomic_DNA"/>
</dbReference>
<dbReference type="GO" id="GO:0006355">
    <property type="term" value="P:regulation of DNA-templated transcription"/>
    <property type="evidence" value="ECO:0007669"/>
    <property type="project" value="InterPro"/>
</dbReference>
<dbReference type="InterPro" id="IPR000792">
    <property type="entry name" value="Tscrpt_reg_LuxR_C"/>
</dbReference>
<comment type="caution">
    <text evidence="2">The sequence shown here is derived from an EMBL/GenBank/DDBJ whole genome shotgun (WGS) entry which is preliminary data.</text>
</comment>
<keyword evidence="3" id="KW-1185">Reference proteome</keyword>
<evidence type="ECO:0000313" key="3">
    <source>
        <dbReference type="Proteomes" id="UP000216215"/>
    </source>
</evidence>
<name>A0AB36R7B9_9HYPH</name>
<organism evidence="2 3">
    <name type="scientific">Mesorhizobium mediterraneum</name>
    <dbReference type="NCBI Taxonomy" id="43617"/>
    <lineage>
        <taxon>Bacteria</taxon>
        <taxon>Pseudomonadati</taxon>
        <taxon>Pseudomonadota</taxon>
        <taxon>Alphaproteobacteria</taxon>
        <taxon>Hyphomicrobiales</taxon>
        <taxon>Phyllobacteriaceae</taxon>
        <taxon>Mesorhizobium</taxon>
    </lineage>
</organism>
<evidence type="ECO:0000259" key="1">
    <source>
        <dbReference type="SMART" id="SM00421"/>
    </source>
</evidence>
<gene>
    <name evidence="2" type="ORF">CIT25_19795</name>
</gene>
<dbReference type="SMART" id="SM00421">
    <property type="entry name" value="HTH_LUXR"/>
    <property type="match status" value="1"/>
</dbReference>
<dbReference type="InterPro" id="IPR016032">
    <property type="entry name" value="Sig_transdc_resp-reg_C-effctor"/>
</dbReference>
<dbReference type="AlphaFoldDB" id="A0AB36R7B9"/>
<dbReference type="InterPro" id="IPR036388">
    <property type="entry name" value="WH-like_DNA-bd_sf"/>
</dbReference>
<proteinExistence type="predicted"/>
<dbReference type="Gene3D" id="1.10.10.10">
    <property type="entry name" value="Winged helix-like DNA-binding domain superfamily/Winged helix DNA-binding domain"/>
    <property type="match status" value="1"/>
</dbReference>
<sequence>MEMGAFDLDAVGNAIAEAAADPTRWDAAMDVAADATGSFGAMLFDAKGHLPGIPKSRRMGPSLETYIKDGWIDRDDRYNLLPLLVRRGAVSELDVLTPEEIVRHPYYQEFLAPFGLRWFAGVKVAAGDDLWCLSIQRSIQQGPFSPSEMQSFADFSRQLGSAAAFARMLSFARAEGAMDAFSASGTPAVMLDRNAAVILVNEPAERLFGRDLWVTGRHLACADKNATDALKCAFHVLLRNPTPPAMANPVSLPRLGGRPLLAYPMRLPRITTNAFASCQIVICFVDPDIYPQPSEIALRTCFGLTPAEARLARRISSGAELKAVADDLGVSYETARNQLKAVFAKTDTHRQPELVALLARIASTAQTE</sequence>
<dbReference type="GO" id="GO:0003677">
    <property type="term" value="F:DNA binding"/>
    <property type="evidence" value="ECO:0007669"/>
    <property type="project" value="InterPro"/>
</dbReference>
<accession>A0AB36R7B9</accession>
<dbReference type="Proteomes" id="UP000216215">
    <property type="component" value="Unassembled WGS sequence"/>
</dbReference>
<dbReference type="SUPFAM" id="SSF46894">
    <property type="entry name" value="C-terminal effector domain of the bipartite response regulators"/>
    <property type="match status" value="1"/>
</dbReference>
<feature type="domain" description="HTH luxR-type" evidence="1">
    <location>
        <begin position="301"/>
        <end position="358"/>
    </location>
</feature>
<reference evidence="3" key="1">
    <citation type="submission" date="2017-08" db="EMBL/GenBank/DDBJ databases">
        <title>Mesorhizobium wenxinae sp. nov., a novel rhizobial species isolated from root nodules of chickpea (Cicer arietinum L.).</title>
        <authorList>
            <person name="Zhang J."/>
        </authorList>
    </citation>
    <scope>NUCLEOTIDE SEQUENCE [LARGE SCALE GENOMIC DNA]</scope>
    <source>
        <strain evidence="3">USDA 3392</strain>
    </source>
</reference>